<evidence type="ECO:0000313" key="2">
    <source>
        <dbReference type="EMBL" id="KAK7590274.1"/>
    </source>
</evidence>
<comment type="caution">
    <text evidence="2">The sequence shown here is derived from an EMBL/GenBank/DDBJ whole genome shotgun (WGS) entry which is preliminary data.</text>
</comment>
<dbReference type="EMBL" id="JBBCAQ010000022">
    <property type="protein sequence ID" value="KAK7590274.1"/>
    <property type="molecule type" value="Genomic_DNA"/>
</dbReference>
<gene>
    <name evidence="2" type="ORF">V9T40_001887</name>
</gene>
<feature type="compositionally biased region" description="Basic and acidic residues" evidence="1">
    <location>
        <begin position="147"/>
        <end position="161"/>
    </location>
</feature>
<sequence length="161" mass="18430">MVRKPASQVDQIFRASQSAQPNLSCKPNSLTKFGRLIQLRVAQPNSVEPSNQLDQIWPRSAAYPSIGEVLKAKLSPQILTHQLQRRLLPRTEIQQKQINQTQNIKSKSPKTEVNDELEIEYNHLPEIGNSLDVEEDHGYRGMVSHELGTKTRSEEEYTRCR</sequence>
<evidence type="ECO:0000256" key="1">
    <source>
        <dbReference type="SAM" id="MobiDB-lite"/>
    </source>
</evidence>
<name>A0AAN9THD9_9HEMI</name>
<organism evidence="2 3">
    <name type="scientific">Parthenolecanium corni</name>
    <dbReference type="NCBI Taxonomy" id="536013"/>
    <lineage>
        <taxon>Eukaryota</taxon>
        <taxon>Metazoa</taxon>
        <taxon>Ecdysozoa</taxon>
        <taxon>Arthropoda</taxon>
        <taxon>Hexapoda</taxon>
        <taxon>Insecta</taxon>
        <taxon>Pterygota</taxon>
        <taxon>Neoptera</taxon>
        <taxon>Paraneoptera</taxon>
        <taxon>Hemiptera</taxon>
        <taxon>Sternorrhyncha</taxon>
        <taxon>Coccoidea</taxon>
        <taxon>Coccidae</taxon>
        <taxon>Parthenolecanium</taxon>
    </lineage>
</organism>
<keyword evidence="3" id="KW-1185">Reference proteome</keyword>
<proteinExistence type="predicted"/>
<feature type="region of interest" description="Disordered" evidence="1">
    <location>
        <begin position="142"/>
        <end position="161"/>
    </location>
</feature>
<accession>A0AAN9THD9</accession>
<evidence type="ECO:0000313" key="3">
    <source>
        <dbReference type="Proteomes" id="UP001367676"/>
    </source>
</evidence>
<reference evidence="2 3" key="1">
    <citation type="submission" date="2024-03" db="EMBL/GenBank/DDBJ databases">
        <title>Adaptation during the transition from Ophiocordyceps entomopathogen to insect associate is accompanied by gene loss and intensified selection.</title>
        <authorList>
            <person name="Ward C.M."/>
            <person name="Onetto C.A."/>
            <person name="Borneman A.R."/>
        </authorList>
    </citation>
    <scope>NUCLEOTIDE SEQUENCE [LARGE SCALE GENOMIC DNA]</scope>
    <source>
        <strain evidence="2">AWRI1</strain>
        <tissue evidence="2">Single Adult Female</tissue>
    </source>
</reference>
<protein>
    <submittedName>
        <fullName evidence="2">Uncharacterized protein</fullName>
    </submittedName>
</protein>
<dbReference type="AlphaFoldDB" id="A0AAN9THD9"/>
<dbReference type="Proteomes" id="UP001367676">
    <property type="component" value="Unassembled WGS sequence"/>
</dbReference>